<evidence type="ECO:0000313" key="2">
    <source>
        <dbReference type="Proteomes" id="UP001181693"/>
    </source>
</evidence>
<dbReference type="EMBL" id="DYDO01000006">
    <property type="protein sequence ID" value="DBA22027.1"/>
    <property type="molecule type" value="Genomic_DNA"/>
</dbReference>
<dbReference type="AlphaFoldDB" id="A0AAV3AGH6"/>
<accession>A0AAV3AGH6</accession>
<gene>
    <name evidence="1" type="ORF">GDO54_013110</name>
</gene>
<organism evidence="1 2">
    <name type="scientific">Pyxicephalus adspersus</name>
    <name type="common">African bullfrog</name>
    <dbReference type="NCBI Taxonomy" id="30357"/>
    <lineage>
        <taxon>Eukaryota</taxon>
        <taxon>Metazoa</taxon>
        <taxon>Chordata</taxon>
        <taxon>Craniata</taxon>
        <taxon>Vertebrata</taxon>
        <taxon>Euteleostomi</taxon>
        <taxon>Amphibia</taxon>
        <taxon>Batrachia</taxon>
        <taxon>Anura</taxon>
        <taxon>Neobatrachia</taxon>
        <taxon>Ranoidea</taxon>
        <taxon>Pyxicephalidae</taxon>
        <taxon>Pyxicephalinae</taxon>
        <taxon>Pyxicephalus</taxon>
    </lineage>
</organism>
<keyword evidence="2" id="KW-1185">Reference proteome</keyword>
<proteinExistence type="predicted"/>
<dbReference type="Proteomes" id="UP001181693">
    <property type="component" value="Unassembled WGS sequence"/>
</dbReference>
<evidence type="ECO:0000313" key="1">
    <source>
        <dbReference type="EMBL" id="DBA22027.1"/>
    </source>
</evidence>
<reference evidence="1" key="1">
    <citation type="thesis" date="2020" institute="ProQuest LLC" country="789 East Eisenhower Parkway, Ann Arbor, MI, USA">
        <title>Comparative Genomics and Chromosome Evolution.</title>
        <authorList>
            <person name="Mudd A.B."/>
        </authorList>
    </citation>
    <scope>NUCLEOTIDE SEQUENCE</scope>
    <source>
        <strain evidence="1">1538</strain>
        <tissue evidence="1">Blood</tissue>
    </source>
</reference>
<sequence>MHNREGELDRLPPIPLYRTESYYNQIIEDCFQQHKIYCECSLSVYFTNLIRHYVWKKLLFTKHVFSWVARSKFAAKVLLA</sequence>
<name>A0AAV3AGH6_PYXAD</name>
<comment type="caution">
    <text evidence="1">The sequence shown here is derived from an EMBL/GenBank/DDBJ whole genome shotgun (WGS) entry which is preliminary data.</text>
</comment>
<protein>
    <submittedName>
        <fullName evidence="1">Uncharacterized protein</fullName>
    </submittedName>
</protein>